<accession>A0A0V0GNL2</accession>
<dbReference type="EMBL" id="GEDG01036157">
    <property type="protein sequence ID" value="JAP08848.1"/>
    <property type="molecule type" value="Transcribed_RNA"/>
</dbReference>
<feature type="non-terminal residue" evidence="1">
    <location>
        <position position="1"/>
    </location>
</feature>
<name>A0A0V0GNL2_SOLCH</name>
<organism evidence="1">
    <name type="scientific">Solanum chacoense</name>
    <name type="common">Chaco potato</name>
    <dbReference type="NCBI Taxonomy" id="4108"/>
    <lineage>
        <taxon>Eukaryota</taxon>
        <taxon>Viridiplantae</taxon>
        <taxon>Streptophyta</taxon>
        <taxon>Embryophyta</taxon>
        <taxon>Tracheophyta</taxon>
        <taxon>Spermatophyta</taxon>
        <taxon>Magnoliopsida</taxon>
        <taxon>eudicotyledons</taxon>
        <taxon>Gunneridae</taxon>
        <taxon>Pentapetalae</taxon>
        <taxon>asterids</taxon>
        <taxon>lamiids</taxon>
        <taxon>Solanales</taxon>
        <taxon>Solanaceae</taxon>
        <taxon>Solanoideae</taxon>
        <taxon>Solaneae</taxon>
        <taxon>Solanum</taxon>
    </lineage>
</organism>
<proteinExistence type="predicted"/>
<sequence>EACGWHFAKRIRHGGEFGSTLAKSHPLQVSFLSIVFTIKKLNLKFKLEEFNGVLLKLLNFKFRGSKLELPFKL</sequence>
<protein>
    <submittedName>
        <fullName evidence="1">Putative ovule protein</fullName>
    </submittedName>
</protein>
<reference evidence="1" key="1">
    <citation type="submission" date="2015-12" db="EMBL/GenBank/DDBJ databases">
        <title>Gene expression during late stages of embryo sac development: a critical building block for successful pollen-pistil interactions.</title>
        <authorList>
            <person name="Liu Y."/>
            <person name="Joly V."/>
            <person name="Sabar M."/>
            <person name="Matton D.P."/>
        </authorList>
    </citation>
    <scope>NUCLEOTIDE SEQUENCE</scope>
</reference>
<dbReference type="AlphaFoldDB" id="A0A0V0GNL2"/>
<evidence type="ECO:0000313" key="1">
    <source>
        <dbReference type="EMBL" id="JAP08848.1"/>
    </source>
</evidence>